<feature type="chain" id="PRO_5028920365" description="TonB-dependent receptor" evidence="1">
    <location>
        <begin position="20"/>
        <end position="112"/>
    </location>
</feature>
<dbReference type="InterPro" id="IPR008969">
    <property type="entry name" value="CarboxyPept-like_regulatory"/>
</dbReference>
<dbReference type="Proteomes" id="UP000594042">
    <property type="component" value="Chromosome"/>
</dbReference>
<keyword evidence="3" id="KW-1185">Reference proteome</keyword>
<evidence type="ECO:0008006" key="4">
    <source>
        <dbReference type="Google" id="ProtNLM"/>
    </source>
</evidence>
<accession>A0A7G1HYS8</accession>
<dbReference type="Pfam" id="PF13715">
    <property type="entry name" value="CarbopepD_reg_2"/>
    <property type="match status" value="1"/>
</dbReference>
<keyword evidence="1" id="KW-0732">Signal</keyword>
<dbReference type="AlphaFoldDB" id="A0A7G1HYS8"/>
<sequence length="112" mass="12308">MKKVFWIMMMVCIALSSYASDKNTNENVTAPSGKVVEAYTVKGMVTDEVGESLPGVTVMVNGKKVFTDLDGQFKVSGVCKDCNIQISMISYQPQTISFDATSQKELKILLKQ</sequence>
<evidence type="ECO:0000313" key="3">
    <source>
        <dbReference type="Proteomes" id="UP000594042"/>
    </source>
</evidence>
<name>A0A7G1HYS8_9BACT</name>
<dbReference type="KEGG" id="copr:Cop2CBH44_10300"/>
<evidence type="ECO:0000313" key="2">
    <source>
        <dbReference type="EMBL" id="BCI62677.1"/>
    </source>
</evidence>
<proteinExistence type="predicted"/>
<dbReference type="SUPFAM" id="SSF49464">
    <property type="entry name" value="Carboxypeptidase regulatory domain-like"/>
    <property type="match status" value="1"/>
</dbReference>
<organism evidence="2 3">
    <name type="scientific">Coprobacter secundus subsp. similis</name>
    <dbReference type="NCBI Taxonomy" id="2751153"/>
    <lineage>
        <taxon>Bacteria</taxon>
        <taxon>Pseudomonadati</taxon>
        <taxon>Bacteroidota</taxon>
        <taxon>Bacteroidia</taxon>
        <taxon>Bacteroidales</taxon>
        <taxon>Barnesiellaceae</taxon>
        <taxon>Coprobacter</taxon>
    </lineage>
</organism>
<gene>
    <name evidence="2" type="ORF">Cop2CBH44_10300</name>
</gene>
<reference evidence="3" key="1">
    <citation type="submission" date="2020-07" db="EMBL/GenBank/DDBJ databases">
        <title>Complete genome sequencing of Coprobacter sp. strain 2CBH44.</title>
        <authorList>
            <person name="Sakamoto M."/>
            <person name="Murakami T."/>
            <person name="Mori H."/>
        </authorList>
    </citation>
    <scope>NUCLEOTIDE SEQUENCE [LARGE SCALE GENOMIC DNA]</scope>
    <source>
        <strain evidence="3">2CBH44</strain>
    </source>
</reference>
<dbReference type="EMBL" id="AP023322">
    <property type="protein sequence ID" value="BCI62677.1"/>
    <property type="molecule type" value="Genomic_DNA"/>
</dbReference>
<protein>
    <recommendedName>
        <fullName evidence="4">TonB-dependent receptor</fullName>
    </recommendedName>
</protein>
<evidence type="ECO:0000256" key="1">
    <source>
        <dbReference type="SAM" id="SignalP"/>
    </source>
</evidence>
<feature type="signal peptide" evidence="1">
    <location>
        <begin position="1"/>
        <end position="19"/>
    </location>
</feature>
<dbReference type="RefSeq" id="WP_200755674.1">
    <property type="nucleotide sequence ID" value="NZ_AP023322.1"/>
</dbReference>
<dbReference type="Gene3D" id="2.60.40.1120">
    <property type="entry name" value="Carboxypeptidase-like, regulatory domain"/>
    <property type="match status" value="1"/>
</dbReference>